<organism evidence="12 13">
    <name type="scientific">Accipiter nisus</name>
    <name type="common">Eurasian sparrowhawk</name>
    <dbReference type="NCBI Taxonomy" id="211598"/>
    <lineage>
        <taxon>Eukaryota</taxon>
        <taxon>Metazoa</taxon>
        <taxon>Chordata</taxon>
        <taxon>Craniata</taxon>
        <taxon>Vertebrata</taxon>
        <taxon>Euteleostomi</taxon>
        <taxon>Archelosauria</taxon>
        <taxon>Archosauria</taxon>
        <taxon>Dinosauria</taxon>
        <taxon>Saurischia</taxon>
        <taxon>Theropoda</taxon>
        <taxon>Coelurosauria</taxon>
        <taxon>Aves</taxon>
        <taxon>Neognathae</taxon>
        <taxon>Neoaves</taxon>
        <taxon>Telluraves</taxon>
        <taxon>Accipitrimorphae</taxon>
        <taxon>Accipitriformes</taxon>
        <taxon>Accipitridae</taxon>
        <taxon>Accipitrinae</taxon>
        <taxon>Accipiter</taxon>
    </lineage>
</organism>
<accession>A0A8B9LZE6</accession>
<dbReference type="PROSITE" id="PS50835">
    <property type="entry name" value="IG_LIKE"/>
    <property type="match status" value="1"/>
</dbReference>
<evidence type="ECO:0000256" key="5">
    <source>
        <dbReference type="ARBA" id="ARBA00023136"/>
    </source>
</evidence>
<dbReference type="GO" id="GO:0005886">
    <property type="term" value="C:plasma membrane"/>
    <property type="evidence" value="ECO:0007669"/>
    <property type="project" value="TreeGrafter"/>
</dbReference>
<dbReference type="InterPro" id="IPR007110">
    <property type="entry name" value="Ig-like_dom"/>
</dbReference>
<dbReference type="InterPro" id="IPR000920">
    <property type="entry name" value="Myelin_P0-rel"/>
</dbReference>
<dbReference type="SMART" id="SM00409">
    <property type="entry name" value="IG"/>
    <property type="match status" value="1"/>
</dbReference>
<evidence type="ECO:0000256" key="10">
    <source>
        <dbReference type="SAM" id="Phobius"/>
    </source>
</evidence>
<dbReference type="AlphaFoldDB" id="A0A8B9LZE6"/>
<evidence type="ECO:0000256" key="7">
    <source>
        <dbReference type="ARBA" id="ARBA00023180"/>
    </source>
</evidence>
<dbReference type="InterPro" id="IPR036179">
    <property type="entry name" value="Ig-like_dom_sf"/>
</dbReference>
<keyword evidence="6" id="KW-1015">Disulfide bond</keyword>
<dbReference type="SUPFAM" id="SSF48726">
    <property type="entry name" value="Immunoglobulin"/>
    <property type="match status" value="1"/>
</dbReference>
<dbReference type="Pfam" id="PF07686">
    <property type="entry name" value="V-set"/>
    <property type="match status" value="1"/>
</dbReference>
<keyword evidence="3" id="KW-0732">Signal</keyword>
<keyword evidence="5 10" id="KW-0472">Membrane</keyword>
<keyword evidence="4 10" id="KW-1133">Transmembrane helix</keyword>
<evidence type="ECO:0000256" key="2">
    <source>
        <dbReference type="ARBA" id="ARBA00022692"/>
    </source>
</evidence>
<feature type="domain" description="Ig-like" evidence="11">
    <location>
        <begin position="94"/>
        <end position="220"/>
    </location>
</feature>
<dbReference type="Proteomes" id="UP000694541">
    <property type="component" value="Unplaced"/>
</dbReference>
<dbReference type="PANTHER" id="PTHR13869">
    <property type="entry name" value="MYELIN P0 RELATED"/>
    <property type="match status" value="1"/>
</dbReference>
<dbReference type="InterPro" id="IPR003599">
    <property type="entry name" value="Ig_sub"/>
</dbReference>
<keyword evidence="13" id="KW-1185">Reference proteome</keyword>
<keyword evidence="8" id="KW-0393">Immunoglobulin domain</keyword>
<evidence type="ECO:0000313" key="12">
    <source>
        <dbReference type="Ensembl" id="ENSANIP00000000592.1"/>
    </source>
</evidence>
<reference evidence="12" key="2">
    <citation type="submission" date="2025-09" db="UniProtKB">
        <authorList>
            <consortium name="Ensembl"/>
        </authorList>
    </citation>
    <scope>IDENTIFICATION</scope>
</reference>
<keyword evidence="7" id="KW-0325">Glycoprotein</keyword>
<evidence type="ECO:0000259" key="11">
    <source>
        <dbReference type="PROSITE" id="PS50835"/>
    </source>
</evidence>
<evidence type="ECO:0000256" key="4">
    <source>
        <dbReference type="ARBA" id="ARBA00022989"/>
    </source>
</evidence>
<dbReference type="PANTHER" id="PTHR13869:SF22">
    <property type="entry name" value="JUNCTIONAL ADHESION MOLECULE-LIKE"/>
    <property type="match status" value="1"/>
</dbReference>
<evidence type="ECO:0000256" key="1">
    <source>
        <dbReference type="ARBA" id="ARBA00004479"/>
    </source>
</evidence>
<keyword evidence="2 10" id="KW-0812">Transmembrane</keyword>
<evidence type="ECO:0000256" key="8">
    <source>
        <dbReference type="ARBA" id="ARBA00023319"/>
    </source>
</evidence>
<comment type="subcellular location">
    <subcellularLocation>
        <location evidence="1">Membrane</location>
        <topology evidence="1">Single-pass type I membrane protein</topology>
    </subcellularLocation>
</comment>
<reference evidence="12" key="1">
    <citation type="submission" date="2025-08" db="UniProtKB">
        <authorList>
            <consortium name="Ensembl"/>
        </authorList>
    </citation>
    <scope>IDENTIFICATION</scope>
</reference>
<evidence type="ECO:0000256" key="3">
    <source>
        <dbReference type="ARBA" id="ARBA00022729"/>
    </source>
</evidence>
<feature type="transmembrane region" description="Helical" evidence="10">
    <location>
        <begin position="251"/>
        <end position="272"/>
    </location>
</feature>
<protein>
    <recommendedName>
        <fullName evidence="11">Ig-like domain-containing protein</fullName>
    </recommendedName>
</protein>
<dbReference type="InterPro" id="IPR013783">
    <property type="entry name" value="Ig-like_fold"/>
</dbReference>
<dbReference type="Gene3D" id="2.60.40.10">
    <property type="entry name" value="Immunoglobulins"/>
    <property type="match status" value="1"/>
</dbReference>
<dbReference type="GO" id="GO:0098609">
    <property type="term" value="P:cell-cell adhesion"/>
    <property type="evidence" value="ECO:0007669"/>
    <property type="project" value="TreeGrafter"/>
</dbReference>
<evidence type="ECO:0000256" key="6">
    <source>
        <dbReference type="ARBA" id="ARBA00023157"/>
    </source>
</evidence>
<sequence>MGFGSQTQRAGAVLPYFPSVWLVQRAQQPLVWRLGGCAALHPRHTKSRGRGEALPAQRAGPPCCAPDWSVPLAPGLSGEEISMGTGRLHLAVLPGLILLSLSLAEQCSGLAGWVFTEPQLRASTGDSVLLQCLFLDPVAKGWMMTKVDWLRVAGAGMQKEEMVFYYYNNHSIPVGRFRDRAQWQGDPSLWDGSIQLQDVQVNDSGTYVCEIRLLQHSSIFKNHTVLHVSPTGQRGRGVAGTQDSAAPGDSGFWPVTVGCGCAAVVLAFLAGLSLRKRSAANTALERTGNGSSKCKAEEALYSSIPGPEIPKAEQDAGKKRRAEETYITMHPSHFRENGIYVELAKRVIPAEWMAEGRQGDGQSEEPYGRPEAALPWAPEG</sequence>
<dbReference type="SMART" id="SM00406">
    <property type="entry name" value="IGv"/>
    <property type="match status" value="1"/>
</dbReference>
<dbReference type="InterPro" id="IPR013106">
    <property type="entry name" value="Ig_V-set"/>
</dbReference>
<name>A0A8B9LZE6_9AVES</name>
<proteinExistence type="predicted"/>
<evidence type="ECO:0000313" key="13">
    <source>
        <dbReference type="Proteomes" id="UP000694541"/>
    </source>
</evidence>
<dbReference type="Ensembl" id="ENSANIT00000000605.1">
    <property type="protein sequence ID" value="ENSANIP00000000592.1"/>
    <property type="gene ID" value="ENSANIG00000000453.1"/>
</dbReference>
<feature type="region of interest" description="Disordered" evidence="9">
    <location>
        <begin position="354"/>
        <end position="380"/>
    </location>
</feature>
<evidence type="ECO:0000256" key="9">
    <source>
        <dbReference type="SAM" id="MobiDB-lite"/>
    </source>
</evidence>